<dbReference type="EMBL" id="JACCBI010000001">
    <property type="protein sequence ID" value="NYD67880.1"/>
    <property type="molecule type" value="Genomic_DNA"/>
</dbReference>
<evidence type="ECO:0000313" key="4">
    <source>
        <dbReference type="Proteomes" id="UP000581087"/>
    </source>
</evidence>
<dbReference type="OrthoDB" id="571745at2"/>
<gene>
    <name evidence="1" type="ORF">BJ972_002399</name>
    <name evidence="2" type="ORF">ESP50_01775</name>
</gene>
<accession>A0A4Q2MFK6</accession>
<keyword evidence="2" id="KW-0255">Endonuclease</keyword>
<reference evidence="1 4" key="2">
    <citation type="submission" date="2020-07" db="EMBL/GenBank/DDBJ databases">
        <title>Sequencing the genomes of 1000 actinobacteria strains.</title>
        <authorList>
            <person name="Klenk H.-P."/>
        </authorList>
    </citation>
    <scope>NUCLEOTIDE SEQUENCE [LARGE SCALE GENOMIC DNA]</scope>
    <source>
        <strain evidence="1 4">DSM 23870</strain>
    </source>
</reference>
<dbReference type="Proteomes" id="UP000292686">
    <property type="component" value="Unassembled WGS sequence"/>
</dbReference>
<evidence type="ECO:0000313" key="1">
    <source>
        <dbReference type="EMBL" id="NYD67880.1"/>
    </source>
</evidence>
<reference evidence="2 3" key="1">
    <citation type="submission" date="2019-01" db="EMBL/GenBank/DDBJ databases">
        <title>Agromyces.</title>
        <authorList>
            <person name="Li J."/>
        </authorList>
    </citation>
    <scope>NUCLEOTIDE SEQUENCE [LARGE SCALE GENOMIC DNA]</scope>
    <source>
        <strain evidence="2 3">DSM 23870</strain>
    </source>
</reference>
<dbReference type="AlphaFoldDB" id="A0A4Q2MFK6"/>
<keyword evidence="3" id="KW-1185">Reference proteome</keyword>
<evidence type="ECO:0000313" key="2">
    <source>
        <dbReference type="EMBL" id="RXZ87950.1"/>
    </source>
</evidence>
<comment type="caution">
    <text evidence="2">The sequence shown here is derived from an EMBL/GenBank/DDBJ whole genome shotgun (WGS) entry which is preliminary data.</text>
</comment>
<keyword evidence="2" id="KW-0378">Hydrolase</keyword>
<protein>
    <submittedName>
        <fullName evidence="2">Endonuclease</fullName>
    </submittedName>
</protein>
<dbReference type="Proteomes" id="UP000581087">
    <property type="component" value="Unassembled WGS sequence"/>
</dbReference>
<name>A0A4Q2MFK6_9MICO</name>
<proteinExistence type="predicted"/>
<dbReference type="EMBL" id="SDPM01000001">
    <property type="protein sequence ID" value="RXZ87950.1"/>
    <property type="molecule type" value="Genomic_DNA"/>
</dbReference>
<dbReference type="GO" id="GO:0004519">
    <property type="term" value="F:endonuclease activity"/>
    <property type="evidence" value="ECO:0007669"/>
    <property type="project" value="UniProtKB-KW"/>
</dbReference>
<organism evidence="2 3">
    <name type="scientific">Agromyces atrinae</name>
    <dbReference type="NCBI Taxonomy" id="592376"/>
    <lineage>
        <taxon>Bacteria</taxon>
        <taxon>Bacillati</taxon>
        <taxon>Actinomycetota</taxon>
        <taxon>Actinomycetes</taxon>
        <taxon>Micrococcales</taxon>
        <taxon>Microbacteriaceae</taxon>
        <taxon>Agromyces</taxon>
    </lineage>
</organism>
<keyword evidence="2" id="KW-0540">Nuclease</keyword>
<evidence type="ECO:0000313" key="3">
    <source>
        <dbReference type="Proteomes" id="UP000292686"/>
    </source>
</evidence>
<sequence>MAGTKRTSVYEQILCRVFEIHHNDGDERVEWIREALNEAADELGVSRVKNLGDLVYSYRFRRDMPAAINATAPAGKEWIIRGAGIAKYRFDLIPAQIPIVPNRSLAVTKIPDATPEIIASSALGDEQALLAKVRYNRLIDVFLGVASYSLQNHLRTTAIEIGQVEVDEIYVAVDRHGRQFILPVQAKGGSDRLGITQTEQDMAACAEKWPDMICRNISVQFAGQGLIALFELTVQDDRVVIRREAHYKLVPSREITPEDLDSYGLAAGPEDA</sequence>